<dbReference type="Pfam" id="PF13365">
    <property type="entry name" value="Trypsin_2"/>
    <property type="match status" value="1"/>
</dbReference>
<keyword evidence="1" id="KW-0378">Hydrolase</keyword>
<keyword evidence="1" id="KW-0645">Protease</keyword>
<sequence length="536" mass="58586">MPKANGLFNPSNATPAMQRAVRSVCAIVSGPHSGTGVLIGPDLVLTACHVVQHVLTPEDYGELRCIFDYVADGSGATNSGTEVGVLAGALCRSLPSPGDMQGGAPTFLPDCLDFAIIRLASPIGRRPTRDGLSRGWLQLPKSPDLPDNEDEIFLYQHPTGENFQKTQQPLRCGRGNVDGTLGDNARFVHTAESRPGSSGGPCFDMDKEFAFVGLHNSGHRSGDNSQKRFVPLLKIVPYIRHKFAADGLLQEFFQDPPSLGLPDGARDAEVARRRNAALWLMDRMTEEIRFRRTAAAKPAAPAMPLPRVHLIACRDDDLPEFFTKRLEFLPLYPTHKLREDAILTGLAQGELARSFDGRVEGWPTIDHADRRKAEIDVLVSDLDVDGRQLLVLKGDYTDGMDATTERELMAHLASALHARVDGTPGTLLCLVCLTVDHTRPDAAAIIESFAGLWNDASAPPGCGLCIQLSDIGLADLTGWRVVIETAWGENQVLRREMESLFRNQTRLRMKRVVDELGDDIDLVIRSSRPAGQGRQP</sequence>
<dbReference type="SUPFAM" id="SSF50494">
    <property type="entry name" value="Trypsin-like serine proteases"/>
    <property type="match status" value="1"/>
</dbReference>
<dbReference type="InterPro" id="IPR009003">
    <property type="entry name" value="Peptidase_S1_PA"/>
</dbReference>
<proteinExistence type="predicted"/>
<name>A0AAU7JBN7_9HYPH</name>
<dbReference type="EMBL" id="CP157484">
    <property type="protein sequence ID" value="XBO37581.1"/>
    <property type="molecule type" value="Genomic_DNA"/>
</dbReference>
<organism evidence="1">
    <name type="scientific">Alsobacter sp. KACC 23698</name>
    <dbReference type="NCBI Taxonomy" id="3149229"/>
    <lineage>
        <taxon>Bacteria</taxon>
        <taxon>Pseudomonadati</taxon>
        <taxon>Pseudomonadota</taxon>
        <taxon>Alphaproteobacteria</taxon>
        <taxon>Hyphomicrobiales</taxon>
        <taxon>Alsobacteraceae</taxon>
        <taxon>Alsobacter</taxon>
    </lineage>
</organism>
<gene>
    <name evidence="1" type="ORF">ABEG18_17875</name>
</gene>
<reference evidence="1" key="1">
    <citation type="submission" date="2024-05" db="EMBL/GenBank/DDBJ databases">
        <authorList>
            <person name="Kim S."/>
            <person name="Heo J."/>
            <person name="Choi H."/>
            <person name="Choi Y."/>
            <person name="Kwon S.-W."/>
            <person name="Kim Y."/>
        </authorList>
    </citation>
    <scope>NUCLEOTIDE SEQUENCE</scope>
    <source>
        <strain evidence="1">KACC 23698</strain>
    </source>
</reference>
<dbReference type="InterPro" id="IPR043504">
    <property type="entry name" value="Peptidase_S1_PA_chymotrypsin"/>
</dbReference>
<protein>
    <submittedName>
        <fullName evidence="1">Serine protease</fullName>
    </submittedName>
</protein>
<dbReference type="Gene3D" id="2.40.10.10">
    <property type="entry name" value="Trypsin-like serine proteases"/>
    <property type="match status" value="2"/>
</dbReference>
<dbReference type="AlphaFoldDB" id="A0AAU7JBN7"/>
<dbReference type="RefSeq" id="WP_406854404.1">
    <property type="nucleotide sequence ID" value="NZ_CP157484.1"/>
</dbReference>
<dbReference type="GO" id="GO:0008233">
    <property type="term" value="F:peptidase activity"/>
    <property type="evidence" value="ECO:0007669"/>
    <property type="project" value="UniProtKB-KW"/>
</dbReference>
<dbReference type="GO" id="GO:0006508">
    <property type="term" value="P:proteolysis"/>
    <property type="evidence" value="ECO:0007669"/>
    <property type="project" value="UniProtKB-KW"/>
</dbReference>
<evidence type="ECO:0000313" key="1">
    <source>
        <dbReference type="EMBL" id="XBO37581.1"/>
    </source>
</evidence>
<accession>A0AAU7JBN7</accession>